<comment type="similarity">
    <text evidence="1">Belongs to the glycosyl hydrolase 35 family.</text>
</comment>
<dbReference type="PANTHER" id="PTHR23421">
    <property type="entry name" value="BETA-GALACTOSIDASE RELATED"/>
    <property type="match status" value="1"/>
</dbReference>
<dbReference type="SUPFAM" id="SSF51445">
    <property type="entry name" value="(Trans)glycosidases"/>
    <property type="match status" value="1"/>
</dbReference>
<dbReference type="OrthoDB" id="1657402at2759"/>
<feature type="domain" description="Glycoside hydrolase 35 catalytic" evidence="2">
    <location>
        <begin position="2"/>
        <end position="116"/>
    </location>
</feature>
<dbReference type="GO" id="GO:0004553">
    <property type="term" value="F:hydrolase activity, hydrolyzing O-glycosyl compounds"/>
    <property type="evidence" value="ECO:0007669"/>
    <property type="project" value="InterPro"/>
</dbReference>
<dbReference type="AlphaFoldDB" id="A0A4R0RVQ9"/>
<organism evidence="3 4">
    <name type="scientific">Steccherinum ochraceum</name>
    <dbReference type="NCBI Taxonomy" id="92696"/>
    <lineage>
        <taxon>Eukaryota</taxon>
        <taxon>Fungi</taxon>
        <taxon>Dikarya</taxon>
        <taxon>Basidiomycota</taxon>
        <taxon>Agaricomycotina</taxon>
        <taxon>Agaricomycetes</taxon>
        <taxon>Polyporales</taxon>
        <taxon>Steccherinaceae</taxon>
        <taxon>Steccherinum</taxon>
    </lineage>
</organism>
<evidence type="ECO:0000313" key="3">
    <source>
        <dbReference type="EMBL" id="TCD66864.1"/>
    </source>
</evidence>
<dbReference type="STRING" id="92696.A0A4R0RVQ9"/>
<dbReference type="PRINTS" id="PR00742">
    <property type="entry name" value="GLHYDRLASE35"/>
</dbReference>
<proteinExistence type="inferred from homology"/>
<name>A0A4R0RVQ9_9APHY</name>
<dbReference type="Proteomes" id="UP000292702">
    <property type="component" value="Unassembled WGS sequence"/>
</dbReference>
<dbReference type="GO" id="GO:0005975">
    <property type="term" value="P:carbohydrate metabolic process"/>
    <property type="evidence" value="ECO:0007669"/>
    <property type="project" value="InterPro"/>
</dbReference>
<dbReference type="InterPro" id="IPR017853">
    <property type="entry name" value="GH"/>
</dbReference>
<dbReference type="InterPro" id="IPR031330">
    <property type="entry name" value="Gly_Hdrlase_35_cat"/>
</dbReference>
<protein>
    <recommendedName>
        <fullName evidence="2">Glycoside hydrolase 35 catalytic domain-containing protein</fullName>
    </recommendedName>
</protein>
<reference evidence="3 4" key="1">
    <citation type="submission" date="2018-11" db="EMBL/GenBank/DDBJ databases">
        <title>Genome assembly of Steccherinum ochraceum LE-BIN_3174, the white-rot fungus of the Steccherinaceae family (The Residual Polyporoid clade, Polyporales, Basidiomycota).</title>
        <authorList>
            <person name="Fedorova T.V."/>
            <person name="Glazunova O.A."/>
            <person name="Landesman E.O."/>
            <person name="Moiseenko K.V."/>
            <person name="Psurtseva N.V."/>
            <person name="Savinova O.S."/>
            <person name="Shakhova N.V."/>
            <person name="Tyazhelova T.V."/>
            <person name="Vasina D.V."/>
        </authorList>
    </citation>
    <scope>NUCLEOTIDE SEQUENCE [LARGE SCALE GENOMIC DNA]</scope>
    <source>
        <strain evidence="3 4">LE-BIN_3174</strain>
    </source>
</reference>
<sequence length="271" mass="29950">MFDAAKAAGTWIVLRPGPYINAETSAGGIPHWVTSRVSGALRSSDQEYREAWTPYIEGVLNATVHNQATHGGPVIAVQIDNEYDSTAQDHRDYFAQIEQVYRDGGITVPFTYNDPGMHQSFINDAGSVNLMMPPRDATTDCEDYLYLVCWVLTHSRGNQLRMRRSHFNATGSGKTINLTINGGTGFSALVYIKEPFMNLTGGTVSGFTNESTDRFFVFLDESLHVGQNKVITVVRVCLHNTLATRASNNVGNDEFTPGKRQTFPHLAFPHS</sequence>
<evidence type="ECO:0000313" key="4">
    <source>
        <dbReference type="Proteomes" id="UP000292702"/>
    </source>
</evidence>
<dbReference type="Gene3D" id="2.60.120.260">
    <property type="entry name" value="Galactose-binding domain-like"/>
    <property type="match status" value="1"/>
</dbReference>
<accession>A0A4R0RVQ9</accession>
<dbReference type="Gene3D" id="3.20.20.80">
    <property type="entry name" value="Glycosidases"/>
    <property type="match status" value="1"/>
</dbReference>
<evidence type="ECO:0000256" key="1">
    <source>
        <dbReference type="ARBA" id="ARBA00009809"/>
    </source>
</evidence>
<dbReference type="InterPro" id="IPR001944">
    <property type="entry name" value="Glycoside_Hdrlase_35"/>
</dbReference>
<gene>
    <name evidence="3" type="ORF">EIP91_000818</name>
</gene>
<comment type="caution">
    <text evidence="3">The sequence shown here is derived from an EMBL/GenBank/DDBJ whole genome shotgun (WGS) entry which is preliminary data.</text>
</comment>
<dbReference type="Pfam" id="PF01301">
    <property type="entry name" value="Glyco_hydro_35"/>
    <property type="match status" value="1"/>
</dbReference>
<evidence type="ECO:0000259" key="2">
    <source>
        <dbReference type="Pfam" id="PF01301"/>
    </source>
</evidence>
<keyword evidence="4" id="KW-1185">Reference proteome</keyword>
<dbReference type="EMBL" id="RWJN01000119">
    <property type="protein sequence ID" value="TCD66864.1"/>
    <property type="molecule type" value="Genomic_DNA"/>
</dbReference>